<sequence>FPGFRKYVIDVSETRILAQLNISSQGMISQEIGEFEIPEYANVDKACQVIEQHREVILGIKVRLTKNSIVSKRSGMLPLHRAREAADAAGLPIMVHPQDAWCDSIDDILDMMGKGDILTHCFHGMKCGILDQHGQVRQSVHQAIERGVIFDVGHGAGSFSWDVVENAMSQGVDPKTISSDLHAYNVDGPVYDLATIATKFLHLGIPIDDVIAKVTSVPAQTVLMPDHIGTLRIGAWGDAVIFELRAGEFQLVDTHGQIRTGHQKLEPIVIIKNGKVYRGRHDTDL</sequence>
<gene>
    <name evidence="1" type="ORF">METZ01_LOCUS123415</name>
</gene>
<dbReference type="InterPro" id="IPR020043">
    <property type="entry name" value="Deacetylase_Atu3266-like"/>
</dbReference>
<dbReference type="Pfam" id="PF22647">
    <property type="entry name" value="EF_0837-like_N"/>
    <property type="match status" value="1"/>
</dbReference>
<reference evidence="1" key="1">
    <citation type="submission" date="2018-05" db="EMBL/GenBank/DDBJ databases">
        <authorList>
            <person name="Lanie J.A."/>
            <person name="Ng W.-L."/>
            <person name="Kazmierczak K.M."/>
            <person name="Andrzejewski T.M."/>
            <person name="Davidsen T.M."/>
            <person name="Wayne K.J."/>
            <person name="Tettelin H."/>
            <person name="Glass J.I."/>
            <person name="Rusch D."/>
            <person name="Podicherti R."/>
            <person name="Tsui H.-C.T."/>
            <person name="Winkler M.E."/>
        </authorList>
    </citation>
    <scope>NUCLEOTIDE SEQUENCE</scope>
</reference>
<accession>A0A381Y1M5</accession>
<dbReference type="PANTHER" id="PTHR42717">
    <property type="entry name" value="DIHYDROOROTASE-RELATED"/>
    <property type="match status" value="1"/>
</dbReference>
<dbReference type="PANTHER" id="PTHR42717:SF1">
    <property type="entry name" value="IMIDAZOLONEPROPIONASE AND RELATED AMIDOHYDROLASES"/>
    <property type="match status" value="1"/>
</dbReference>
<dbReference type="EMBL" id="UINC01017069">
    <property type="protein sequence ID" value="SVA70561.1"/>
    <property type="molecule type" value="Genomic_DNA"/>
</dbReference>
<evidence type="ECO:0008006" key="2">
    <source>
        <dbReference type="Google" id="ProtNLM"/>
    </source>
</evidence>
<protein>
    <recommendedName>
        <fullName evidence="2">Amidohydrolase-related domain-containing protein</fullName>
    </recommendedName>
</protein>
<evidence type="ECO:0000313" key="1">
    <source>
        <dbReference type="EMBL" id="SVA70561.1"/>
    </source>
</evidence>
<dbReference type="SUPFAM" id="SSF51556">
    <property type="entry name" value="Metallo-dependent hydrolases"/>
    <property type="match status" value="1"/>
</dbReference>
<dbReference type="InterPro" id="IPR032466">
    <property type="entry name" value="Metal_Hydrolase"/>
</dbReference>
<dbReference type="GO" id="GO:0019213">
    <property type="term" value="F:deacetylase activity"/>
    <property type="evidence" value="ECO:0007669"/>
    <property type="project" value="InterPro"/>
</dbReference>
<dbReference type="Gene3D" id="3.20.20.140">
    <property type="entry name" value="Metal-dependent hydrolases"/>
    <property type="match status" value="1"/>
</dbReference>
<feature type="non-terminal residue" evidence="1">
    <location>
        <position position="1"/>
    </location>
</feature>
<organism evidence="1">
    <name type="scientific">marine metagenome</name>
    <dbReference type="NCBI Taxonomy" id="408172"/>
    <lineage>
        <taxon>unclassified sequences</taxon>
        <taxon>metagenomes</taxon>
        <taxon>ecological metagenomes</taxon>
    </lineage>
</organism>
<name>A0A381Y1M5_9ZZZZ</name>
<dbReference type="AlphaFoldDB" id="A0A381Y1M5"/>
<proteinExistence type="predicted"/>